<gene>
    <name evidence="2" type="ORF">H010_06520</name>
</gene>
<protein>
    <submittedName>
        <fullName evidence="2">Methyltransferase family protein</fullName>
    </submittedName>
</protein>
<reference evidence="2" key="1">
    <citation type="submission" date="2013-01" db="EMBL/GenBank/DDBJ databases">
        <title>Genome draft of Hydrogenophaga taeniospiralis 2K1.</title>
        <authorList>
            <person name="Gomila M."/>
            <person name="Lalucat J."/>
        </authorList>
    </citation>
    <scope>NUCLEOTIDE SEQUENCE</scope>
    <source>
        <strain evidence="2">CCUG 15921</strain>
    </source>
</reference>
<comment type="caution">
    <text evidence="2">The sequence shown here is derived from an EMBL/GenBank/DDBJ whole genome shotgun (WGS) entry which is preliminary data.</text>
</comment>
<accession>A0A9X4NRY0</accession>
<evidence type="ECO:0000313" key="2">
    <source>
        <dbReference type="EMBL" id="MDG5974901.1"/>
    </source>
</evidence>
<dbReference type="AlphaFoldDB" id="A0A9X4NRY0"/>
<dbReference type="SUPFAM" id="SSF53335">
    <property type="entry name" value="S-adenosyl-L-methionine-dependent methyltransferases"/>
    <property type="match status" value="1"/>
</dbReference>
<name>A0A9X4NRY0_9BURK</name>
<dbReference type="InterPro" id="IPR013217">
    <property type="entry name" value="Methyltransf_12"/>
</dbReference>
<evidence type="ECO:0000313" key="3">
    <source>
        <dbReference type="Proteomes" id="UP001152876"/>
    </source>
</evidence>
<dbReference type="Gene3D" id="3.40.50.150">
    <property type="entry name" value="Vaccinia Virus protein VP39"/>
    <property type="match status" value="1"/>
</dbReference>
<proteinExistence type="predicted"/>
<keyword evidence="2" id="KW-0489">Methyltransferase</keyword>
<dbReference type="RefSeq" id="WP_084236153.1">
    <property type="nucleotide sequence ID" value="NZ_AOGK01000004.1"/>
</dbReference>
<feature type="domain" description="Methyltransferase type 12" evidence="1">
    <location>
        <begin position="48"/>
        <end position="140"/>
    </location>
</feature>
<dbReference type="Pfam" id="PF08242">
    <property type="entry name" value="Methyltransf_12"/>
    <property type="match status" value="1"/>
</dbReference>
<dbReference type="CDD" id="cd02440">
    <property type="entry name" value="AdoMet_MTases"/>
    <property type="match status" value="1"/>
</dbReference>
<dbReference type="OrthoDB" id="5330018at2"/>
<keyword evidence="3" id="KW-1185">Reference proteome</keyword>
<dbReference type="EMBL" id="AOGK01000004">
    <property type="protein sequence ID" value="MDG5974901.1"/>
    <property type="molecule type" value="Genomic_DNA"/>
</dbReference>
<dbReference type="PANTHER" id="PTHR43861">
    <property type="entry name" value="TRANS-ACONITATE 2-METHYLTRANSFERASE-RELATED"/>
    <property type="match status" value="1"/>
</dbReference>
<keyword evidence="2" id="KW-0808">Transferase</keyword>
<dbReference type="GO" id="GO:0032259">
    <property type="term" value="P:methylation"/>
    <property type="evidence" value="ECO:0007669"/>
    <property type="project" value="UniProtKB-KW"/>
</dbReference>
<organism evidence="2 3">
    <name type="scientific">Hydrogenophaga taeniospiralis CCUG 15921</name>
    <dbReference type="NCBI Taxonomy" id="1281780"/>
    <lineage>
        <taxon>Bacteria</taxon>
        <taxon>Pseudomonadati</taxon>
        <taxon>Pseudomonadota</taxon>
        <taxon>Betaproteobacteria</taxon>
        <taxon>Burkholderiales</taxon>
        <taxon>Comamonadaceae</taxon>
        <taxon>Hydrogenophaga</taxon>
    </lineage>
</organism>
<sequence length="205" mass="23173">MGQITNGVRAVLSVPIIYDSFQKIMGAHESRRELTDEFIRPEAGFRILDIGSGTSEILRYLPDNIEYWGFDISPEYVLAAKEKYGARGHFHSGLLSESILADLPRFDTVLALGILHHLNDGQAKELFSLAYTALKDSGRLISIDPCFADKQSAIAHYLISKDRGQNVRDAEAYELLAMSSFARVEGKLRHRKWIPYTHWIMECAK</sequence>
<evidence type="ECO:0000259" key="1">
    <source>
        <dbReference type="Pfam" id="PF08242"/>
    </source>
</evidence>
<dbReference type="InterPro" id="IPR029063">
    <property type="entry name" value="SAM-dependent_MTases_sf"/>
</dbReference>
<dbReference type="Proteomes" id="UP001152876">
    <property type="component" value="Unassembled WGS sequence"/>
</dbReference>
<dbReference type="GO" id="GO:0008168">
    <property type="term" value="F:methyltransferase activity"/>
    <property type="evidence" value="ECO:0007669"/>
    <property type="project" value="UniProtKB-KW"/>
</dbReference>